<proteinExistence type="predicted"/>
<evidence type="ECO:0000313" key="1">
    <source>
        <dbReference type="EMBL" id="TID14097.1"/>
    </source>
</evidence>
<organism evidence="1 2">
    <name type="scientific">Venturia nashicola</name>
    <dbReference type="NCBI Taxonomy" id="86259"/>
    <lineage>
        <taxon>Eukaryota</taxon>
        <taxon>Fungi</taxon>
        <taxon>Dikarya</taxon>
        <taxon>Ascomycota</taxon>
        <taxon>Pezizomycotina</taxon>
        <taxon>Dothideomycetes</taxon>
        <taxon>Pleosporomycetidae</taxon>
        <taxon>Venturiales</taxon>
        <taxon>Venturiaceae</taxon>
        <taxon>Venturia</taxon>
    </lineage>
</organism>
<keyword evidence="2" id="KW-1185">Reference proteome</keyword>
<dbReference type="AlphaFoldDB" id="A0A4Z1NHW0"/>
<evidence type="ECO:0000313" key="2">
    <source>
        <dbReference type="Proteomes" id="UP000298493"/>
    </source>
</evidence>
<gene>
    <name evidence="1" type="ORF">E6O75_ATG07329</name>
</gene>
<reference evidence="1 2" key="1">
    <citation type="submission" date="2019-04" db="EMBL/GenBank/DDBJ databases">
        <title>High contiguity whole genome sequence and gene annotation resource for two Venturia nashicola isolates.</title>
        <authorList>
            <person name="Prokchorchik M."/>
            <person name="Won K."/>
            <person name="Lee Y."/>
            <person name="Choi E.D."/>
            <person name="Segonzac C."/>
            <person name="Sohn K.H."/>
        </authorList>
    </citation>
    <scope>NUCLEOTIDE SEQUENCE [LARGE SCALE GENOMIC DNA]</scope>
    <source>
        <strain evidence="1 2">PRI2</strain>
    </source>
</reference>
<dbReference type="EMBL" id="SNSC02000024">
    <property type="protein sequence ID" value="TID14097.1"/>
    <property type="molecule type" value="Genomic_DNA"/>
</dbReference>
<dbReference type="Proteomes" id="UP000298493">
    <property type="component" value="Unassembled WGS sequence"/>
</dbReference>
<protein>
    <submittedName>
        <fullName evidence="1">Uncharacterized protein</fullName>
    </submittedName>
</protein>
<name>A0A4Z1NHW0_9PEZI</name>
<sequence>MAHTSRIHDILTRAEKRWGSSFLFRNLFKVAECAAVASVHVKWYHPFLKGEALGKLIAMQTAGWFVISGALDWIKGDSFWW</sequence>
<comment type="caution">
    <text evidence="1">The sequence shown here is derived from an EMBL/GenBank/DDBJ whole genome shotgun (WGS) entry which is preliminary data.</text>
</comment>
<accession>A0A4Z1NHW0</accession>